<dbReference type="InterPro" id="IPR000719">
    <property type="entry name" value="Prot_kinase_dom"/>
</dbReference>
<dbReference type="Proteomes" id="UP000094526">
    <property type="component" value="Unassembled WGS sequence"/>
</dbReference>
<feature type="compositionally biased region" description="Polar residues" evidence="7">
    <location>
        <begin position="437"/>
        <end position="452"/>
    </location>
</feature>
<dbReference type="PROSITE" id="PS50011">
    <property type="entry name" value="PROTEIN_KINASE_DOM"/>
    <property type="match status" value="1"/>
</dbReference>
<feature type="compositionally biased region" description="Basic and acidic residues" evidence="7">
    <location>
        <begin position="417"/>
        <end position="430"/>
    </location>
</feature>
<evidence type="ECO:0000313" key="9">
    <source>
        <dbReference type="EMBL" id="OCT48872.1"/>
    </source>
</evidence>
<dbReference type="FunFam" id="1.10.510.10:FF:000377">
    <property type="entry name" value="Checkpoint protein kinase"/>
    <property type="match status" value="1"/>
</dbReference>
<dbReference type="InterPro" id="IPR011009">
    <property type="entry name" value="Kinase-like_dom_sf"/>
</dbReference>
<feature type="compositionally biased region" description="Low complexity" evidence="7">
    <location>
        <begin position="97"/>
        <end position="106"/>
    </location>
</feature>
<dbReference type="InterPro" id="IPR008271">
    <property type="entry name" value="Ser/Thr_kinase_AS"/>
</dbReference>
<dbReference type="GO" id="GO:0000776">
    <property type="term" value="C:kinetochore"/>
    <property type="evidence" value="ECO:0007669"/>
    <property type="project" value="TreeGrafter"/>
</dbReference>
<feature type="compositionally biased region" description="Low complexity" evidence="7">
    <location>
        <begin position="199"/>
        <end position="214"/>
    </location>
</feature>
<feature type="compositionally biased region" description="Low complexity" evidence="7">
    <location>
        <begin position="1"/>
        <end position="13"/>
    </location>
</feature>
<protein>
    <recommendedName>
        <fullName evidence="8">Protein kinase domain-containing protein</fullName>
    </recommendedName>
</protein>
<dbReference type="GO" id="GO:0033316">
    <property type="term" value="P:meiotic spindle assembly checkpoint signaling"/>
    <property type="evidence" value="ECO:0007669"/>
    <property type="project" value="TreeGrafter"/>
</dbReference>
<keyword evidence="5 6" id="KW-0067">ATP-binding</keyword>
<keyword evidence="1" id="KW-0723">Serine/threonine-protein kinase</keyword>
<dbReference type="CDD" id="cd14131">
    <property type="entry name" value="PKc_Mps1"/>
    <property type="match status" value="1"/>
</dbReference>
<dbReference type="GO" id="GO:0098813">
    <property type="term" value="P:nuclear chromosome segregation"/>
    <property type="evidence" value="ECO:0007669"/>
    <property type="project" value="UniProtKB-ARBA"/>
</dbReference>
<evidence type="ECO:0000256" key="6">
    <source>
        <dbReference type="PROSITE-ProRule" id="PRU10141"/>
    </source>
</evidence>
<evidence type="ECO:0000256" key="7">
    <source>
        <dbReference type="SAM" id="MobiDB-lite"/>
    </source>
</evidence>
<evidence type="ECO:0000256" key="2">
    <source>
        <dbReference type="ARBA" id="ARBA00022679"/>
    </source>
</evidence>
<proteinExistence type="predicted"/>
<dbReference type="PANTHER" id="PTHR22974">
    <property type="entry name" value="MIXED LINEAGE PROTEIN KINASE"/>
    <property type="match status" value="1"/>
</dbReference>
<evidence type="ECO:0000313" key="10">
    <source>
        <dbReference type="Proteomes" id="UP000094526"/>
    </source>
</evidence>
<dbReference type="GO" id="GO:0004712">
    <property type="term" value="F:protein serine/threonine/tyrosine kinase activity"/>
    <property type="evidence" value="ECO:0007669"/>
    <property type="project" value="TreeGrafter"/>
</dbReference>
<dbReference type="SUPFAM" id="SSF56112">
    <property type="entry name" value="Protein kinase-like (PK-like)"/>
    <property type="match status" value="1"/>
</dbReference>
<dbReference type="GO" id="GO:0005524">
    <property type="term" value="F:ATP binding"/>
    <property type="evidence" value="ECO:0007669"/>
    <property type="project" value="UniProtKB-UniRule"/>
</dbReference>
<dbReference type="OrthoDB" id="20524at2759"/>
<sequence length="849" mass="92857">MAAYASPSPAALAVGLSNSRRPLQATTRPAAQRAPAVPELIATHKKPHLDRSFTGDSSDDEDLAPIKLSAEAQAILGEDEQQLEAEKENIVPRVHPTTSSTSTSQRRQSKGTPLEALRSSSPPPQRDGSPAPRVIRVTSSVRPGAPGVLGRDGSFMYKIHEKSTTRAPTTRPESETPGPPVRRIRISNGRRASRSPSSDQAPQPQEEAQAEDAPYTSKRSTSPRSGASRASLEEHNSAMPSTATRSRKGDENGAHSTMRVRRLGGALLNKPVRRGMVRRHSDDDDANMEDHPGAATPEMEVGRRAPEPDLQDLPDDLLALQGSPQPIKPTRPSPRTTSPLQVDVQTGFDRPPSRPGSLLRTQPTPPVPSSHPSLKSSSSQNRPVFKIPPLPSLSAQDQENDPPPTFRRTRPSAAILDIHEDGGDPDRKAPEPAPLQISPSRQPLAPRSNNTPHRPAPAPPPKMSILDAATSNAGSRNKKSVHYVLNGKTYRRLDCIGRGGSSRVFRIMAENYKIFALKRVNLEEADMAAIAGYKGEIDLLKKLENVDRVIRLYDYEVNEEKGVLNVMMELGETDFNKMLNEQLKAENAKLDITFTRHYWKEMLECVQAVHDHDIVHSDLKPANFLLVKGQLKLIDFGIANAIQENTVNVHRENQIGTPNYMSPESLVAVGATQGQGGLPGAKVLKLGKPSDVWSLGCILYQMTYGQPPFAHIQKQFERIMSIPNPKVEIQFPSTGIGGSVVPFGLIKTLKRCLTREQSLRPTIRELLSATDPFLNPVAISPEMLGRVIGNVVGYCRRREEALKAKGEMQCQVGEDGKEASCLPTDGEMVGWPGAFYEKLRQANLEGTAW</sequence>
<dbReference type="SMART" id="SM00220">
    <property type="entry name" value="S_TKc"/>
    <property type="match status" value="1"/>
</dbReference>
<dbReference type="PANTHER" id="PTHR22974:SF21">
    <property type="entry name" value="DUAL SPECIFICITY PROTEIN KINASE TTK"/>
    <property type="match status" value="1"/>
</dbReference>
<keyword evidence="10" id="KW-1185">Reference proteome</keyword>
<dbReference type="InterPro" id="IPR017441">
    <property type="entry name" value="Protein_kinase_ATP_BS"/>
</dbReference>
<dbReference type="VEuPathDB" id="FungiDB:CLCR_04590"/>
<dbReference type="FunFam" id="3.30.200.20:FF:000131">
    <property type="entry name" value="Dual specificity protein kinase TTK"/>
    <property type="match status" value="1"/>
</dbReference>
<dbReference type="GO" id="GO:0034501">
    <property type="term" value="P:protein localization to kinetochore"/>
    <property type="evidence" value="ECO:0007669"/>
    <property type="project" value="TreeGrafter"/>
</dbReference>
<dbReference type="eggNOG" id="KOG0596">
    <property type="taxonomic scope" value="Eukaryota"/>
</dbReference>
<name>A0A1C1CKB7_9EURO</name>
<keyword evidence="4" id="KW-0418">Kinase</keyword>
<gene>
    <name evidence="9" type="ORF">CLCR_04590</name>
</gene>
<dbReference type="Pfam" id="PF00069">
    <property type="entry name" value="Pkinase"/>
    <property type="match status" value="1"/>
</dbReference>
<dbReference type="Gene3D" id="1.10.510.10">
    <property type="entry name" value="Transferase(Phosphotransferase) domain 1"/>
    <property type="match status" value="1"/>
</dbReference>
<reference evidence="10" key="1">
    <citation type="submission" date="2015-07" db="EMBL/GenBank/DDBJ databases">
        <authorList>
            <person name="Teixeira M.M."/>
            <person name="Souza R.C."/>
            <person name="Almeida L.G."/>
            <person name="Vicente V.A."/>
            <person name="de Hoog S."/>
            <person name="Bocca A.L."/>
            <person name="de Almeida S.R."/>
            <person name="Vasconcelos A.T."/>
            <person name="Felipe M.S."/>
        </authorList>
    </citation>
    <scope>NUCLEOTIDE SEQUENCE [LARGE SCALE GENOMIC DNA]</scope>
    <source>
        <strain evidence="10">KSF</strain>
    </source>
</reference>
<feature type="domain" description="Protein kinase" evidence="8">
    <location>
        <begin position="490"/>
        <end position="774"/>
    </location>
</feature>
<dbReference type="PROSITE" id="PS00107">
    <property type="entry name" value="PROTEIN_KINASE_ATP"/>
    <property type="match status" value="1"/>
</dbReference>
<dbReference type="GO" id="GO:0007094">
    <property type="term" value="P:mitotic spindle assembly checkpoint signaling"/>
    <property type="evidence" value="ECO:0007669"/>
    <property type="project" value="TreeGrafter"/>
</dbReference>
<dbReference type="GO" id="GO:0004674">
    <property type="term" value="F:protein serine/threonine kinase activity"/>
    <property type="evidence" value="ECO:0007669"/>
    <property type="project" value="UniProtKB-KW"/>
</dbReference>
<evidence type="ECO:0000256" key="3">
    <source>
        <dbReference type="ARBA" id="ARBA00022741"/>
    </source>
</evidence>
<dbReference type="AlphaFoldDB" id="A0A1C1CKB7"/>
<keyword evidence="2" id="KW-0808">Transferase</keyword>
<feature type="region of interest" description="Disordered" evidence="7">
    <location>
        <begin position="1"/>
        <end position="476"/>
    </location>
</feature>
<accession>A0A1C1CKB7</accession>
<evidence type="ECO:0000256" key="5">
    <source>
        <dbReference type="ARBA" id="ARBA00022840"/>
    </source>
</evidence>
<feature type="binding site" evidence="6">
    <location>
        <position position="518"/>
    </location>
    <ligand>
        <name>ATP</name>
        <dbReference type="ChEBI" id="CHEBI:30616"/>
    </ligand>
</feature>
<dbReference type="Gene3D" id="3.30.200.20">
    <property type="entry name" value="Phosphorylase Kinase, domain 1"/>
    <property type="match status" value="1"/>
</dbReference>
<dbReference type="EMBL" id="LGRB01000011">
    <property type="protein sequence ID" value="OCT48872.1"/>
    <property type="molecule type" value="Genomic_DNA"/>
</dbReference>
<evidence type="ECO:0000256" key="1">
    <source>
        <dbReference type="ARBA" id="ARBA00022527"/>
    </source>
</evidence>
<evidence type="ECO:0000256" key="4">
    <source>
        <dbReference type="ARBA" id="ARBA00022777"/>
    </source>
</evidence>
<feature type="compositionally biased region" description="Low complexity" evidence="7">
    <location>
        <begin position="370"/>
        <end position="379"/>
    </location>
</feature>
<feature type="compositionally biased region" description="Low complexity" evidence="7">
    <location>
        <begin position="24"/>
        <end position="36"/>
    </location>
</feature>
<dbReference type="STRING" id="86049.A0A1C1CKB7"/>
<dbReference type="GO" id="GO:0005634">
    <property type="term" value="C:nucleus"/>
    <property type="evidence" value="ECO:0007669"/>
    <property type="project" value="TreeGrafter"/>
</dbReference>
<evidence type="ECO:0000259" key="8">
    <source>
        <dbReference type="PROSITE" id="PS50011"/>
    </source>
</evidence>
<dbReference type="VEuPathDB" id="FungiDB:G647_03035"/>
<dbReference type="InterPro" id="IPR027084">
    <property type="entry name" value="Mps1_cat"/>
</dbReference>
<comment type="caution">
    <text evidence="9">The sequence shown here is derived from an EMBL/GenBank/DDBJ whole genome shotgun (WGS) entry which is preliminary data.</text>
</comment>
<organism evidence="9 10">
    <name type="scientific">Cladophialophora carrionii</name>
    <dbReference type="NCBI Taxonomy" id="86049"/>
    <lineage>
        <taxon>Eukaryota</taxon>
        <taxon>Fungi</taxon>
        <taxon>Dikarya</taxon>
        <taxon>Ascomycota</taxon>
        <taxon>Pezizomycotina</taxon>
        <taxon>Eurotiomycetes</taxon>
        <taxon>Chaetothyriomycetidae</taxon>
        <taxon>Chaetothyriales</taxon>
        <taxon>Herpotrichiellaceae</taxon>
        <taxon>Cladophialophora</taxon>
    </lineage>
</organism>
<dbReference type="PROSITE" id="PS00108">
    <property type="entry name" value="PROTEIN_KINASE_ST"/>
    <property type="match status" value="1"/>
</dbReference>
<keyword evidence="3 6" id="KW-0547">Nucleotide-binding</keyword>